<accession>A0AAJ0FPG5</accession>
<dbReference type="AlphaFoldDB" id="A0AAJ0FPG5"/>
<evidence type="ECO:0000313" key="3">
    <source>
        <dbReference type="Proteomes" id="UP001244011"/>
    </source>
</evidence>
<proteinExistence type="predicted"/>
<name>A0AAJ0FPG5_9PEZI</name>
<reference evidence="2" key="1">
    <citation type="submission" date="2023-06" db="EMBL/GenBank/DDBJ databases">
        <title>Genome-scale phylogeny and comparative genomics of the fungal order Sordariales.</title>
        <authorList>
            <consortium name="Lawrence Berkeley National Laboratory"/>
            <person name="Hensen N."/>
            <person name="Bonometti L."/>
            <person name="Westerberg I."/>
            <person name="Brannstrom I.O."/>
            <person name="Guillou S."/>
            <person name="Cros-Aarteil S."/>
            <person name="Calhoun S."/>
            <person name="Haridas S."/>
            <person name="Kuo A."/>
            <person name="Mondo S."/>
            <person name="Pangilinan J."/>
            <person name="Riley R."/>
            <person name="Labutti K."/>
            <person name="Andreopoulos B."/>
            <person name="Lipzen A."/>
            <person name="Chen C."/>
            <person name="Yanf M."/>
            <person name="Daum C."/>
            <person name="Ng V."/>
            <person name="Clum A."/>
            <person name="Steindorff A."/>
            <person name="Ohm R."/>
            <person name="Martin F."/>
            <person name="Silar P."/>
            <person name="Natvig D."/>
            <person name="Lalanne C."/>
            <person name="Gautier V."/>
            <person name="Ament-Velasquez S.L."/>
            <person name="Kruys A."/>
            <person name="Hutchinson M.I."/>
            <person name="Powell A.J."/>
            <person name="Barry K."/>
            <person name="Miller A.N."/>
            <person name="Grigoriev I.V."/>
            <person name="Debuchy R."/>
            <person name="Gladieux P."/>
            <person name="Thoren M.H."/>
            <person name="Johannesson H."/>
        </authorList>
    </citation>
    <scope>NUCLEOTIDE SEQUENCE</scope>
    <source>
        <strain evidence="2">8032-3</strain>
    </source>
</reference>
<dbReference type="EMBL" id="MU839001">
    <property type="protein sequence ID" value="KAK1770084.1"/>
    <property type="molecule type" value="Genomic_DNA"/>
</dbReference>
<keyword evidence="3" id="KW-1185">Reference proteome</keyword>
<protein>
    <submittedName>
        <fullName evidence="2">Uncharacterized protein</fullName>
    </submittedName>
</protein>
<evidence type="ECO:0000256" key="1">
    <source>
        <dbReference type="SAM" id="MobiDB-lite"/>
    </source>
</evidence>
<organism evidence="2 3">
    <name type="scientific">Phialemonium atrogriseum</name>
    <dbReference type="NCBI Taxonomy" id="1093897"/>
    <lineage>
        <taxon>Eukaryota</taxon>
        <taxon>Fungi</taxon>
        <taxon>Dikarya</taxon>
        <taxon>Ascomycota</taxon>
        <taxon>Pezizomycotina</taxon>
        <taxon>Sordariomycetes</taxon>
        <taxon>Sordariomycetidae</taxon>
        <taxon>Cephalothecales</taxon>
        <taxon>Cephalothecaceae</taxon>
        <taxon>Phialemonium</taxon>
    </lineage>
</organism>
<dbReference type="Proteomes" id="UP001244011">
    <property type="component" value="Unassembled WGS sequence"/>
</dbReference>
<feature type="compositionally biased region" description="Pro residues" evidence="1">
    <location>
        <begin position="134"/>
        <end position="153"/>
    </location>
</feature>
<dbReference type="GeneID" id="85313669"/>
<dbReference type="RefSeq" id="XP_060286297.1">
    <property type="nucleotide sequence ID" value="XM_060430482.1"/>
</dbReference>
<feature type="compositionally biased region" description="Low complexity" evidence="1">
    <location>
        <begin position="154"/>
        <end position="180"/>
    </location>
</feature>
<comment type="caution">
    <text evidence="2">The sequence shown here is derived from an EMBL/GenBank/DDBJ whole genome shotgun (WGS) entry which is preliminary data.</text>
</comment>
<evidence type="ECO:0000313" key="2">
    <source>
        <dbReference type="EMBL" id="KAK1770084.1"/>
    </source>
</evidence>
<gene>
    <name evidence="2" type="ORF">QBC33DRAFT_567440</name>
</gene>
<feature type="region of interest" description="Disordered" evidence="1">
    <location>
        <begin position="126"/>
        <end position="206"/>
    </location>
</feature>
<sequence length="206" mass="22660">MPQIPHYDHRRWERWKEEMLLALCGGPPEVEDEFENYMALDPVSTPRPASPAFLEQEYYLELENVLEFGDDIDGVPIMPPTPILPTVESAQDYILHHRERLERLGMFRGLTLAVFRPALSATTEERPYWTYQDDPPPFILNEAPPEPPLPDTPSPSQQPSALPASPQDPGAAAPAQDLPLSQGEEPGPALPPAPASAIGTAGPASQ</sequence>